<feature type="region of interest" description="Disordered" evidence="1">
    <location>
        <begin position="1"/>
        <end position="29"/>
    </location>
</feature>
<sequence>MTTPLPPAPAPPATSATEPADTTAGTSVSPTARQLWTRSRALLAAALAVLIFGIGYAALRSGESHGALDPRSADPAGSRAVAQLLAAQGVTTTVVTTTDEATAALGPDTTLLVAVPDLLTAHQQSLLHSAAEQSGGRTVLVSPGPSAAEALSPGVQALAPADTRTLAPQCSLPSATRAGDVELGGVEYATSVPGADSCYPSGGNPTLIRLPAAGTGDTVVLGSAGLLTNDRLDEQGNASLALQLLGAHPELVWYLPSLSDASALDGERKSFFDLIPDGWSWGLLQLLIAAVVTALWRARRLGPVIAERLPVAVHASEATEGRARLYRRANARARAAEALRQATRDRLAPIVGISPAPDPEALIAAVAALLGGPGTGGGPDPDPGTLLYGPPPSDDAALLRLADDLDALERRITSTERHATP</sequence>
<feature type="transmembrane region" description="Helical" evidence="2">
    <location>
        <begin position="41"/>
        <end position="59"/>
    </location>
</feature>
<gene>
    <name evidence="4" type="ORF">ACIGXA_29125</name>
</gene>
<keyword evidence="2" id="KW-0472">Membrane</keyword>
<keyword evidence="2" id="KW-0812">Transmembrane</keyword>
<dbReference type="InterPro" id="IPR025646">
    <property type="entry name" value="DUF4350"/>
</dbReference>
<dbReference type="RefSeq" id="WP_399655043.1">
    <property type="nucleotide sequence ID" value="NZ_JBITYG010000009.1"/>
</dbReference>
<reference evidence="4 5" key="1">
    <citation type="submission" date="2024-10" db="EMBL/GenBank/DDBJ databases">
        <title>The Natural Products Discovery Center: Release of the First 8490 Sequenced Strains for Exploring Actinobacteria Biosynthetic Diversity.</title>
        <authorList>
            <person name="Kalkreuter E."/>
            <person name="Kautsar S.A."/>
            <person name="Yang D."/>
            <person name="Bader C.D."/>
            <person name="Teijaro C.N."/>
            <person name="Fluegel L."/>
            <person name="Davis C.M."/>
            <person name="Simpson J.R."/>
            <person name="Lauterbach L."/>
            <person name="Steele A.D."/>
            <person name="Gui C."/>
            <person name="Meng S."/>
            <person name="Li G."/>
            <person name="Viehrig K."/>
            <person name="Ye F."/>
            <person name="Su P."/>
            <person name="Kiefer A.F."/>
            <person name="Nichols A."/>
            <person name="Cepeda A.J."/>
            <person name="Yan W."/>
            <person name="Fan B."/>
            <person name="Jiang Y."/>
            <person name="Adhikari A."/>
            <person name="Zheng C.-J."/>
            <person name="Schuster L."/>
            <person name="Cowan T.M."/>
            <person name="Smanski M.J."/>
            <person name="Chevrette M.G."/>
            <person name="De Carvalho L.P.S."/>
            <person name="Shen B."/>
        </authorList>
    </citation>
    <scope>NUCLEOTIDE SEQUENCE [LARGE SCALE GENOMIC DNA]</scope>
    <source>
        <strain evidence="4 5">NPDC053399</strain>
    </source>
</reference>
<keyword evidence="5" id="KW-1185">Reference proteome</keyword>
<accession>A0ABW8CFJ1</accession>
<evidence type="ECO:0000259" key="3">
    <source>
        <dbReference type="Pfam" id="PF14258"/>
    </source>
</evidence>
<feature type="compositionally biased region" description="Low complexity" evidence="1">
    <location>
        <begin position="383"/>
        <end position="395"/>
    </location>
</feature>
<evidence type="ECO:0000256" key="2">
    <source>
        <dbReference type="SAM" id="Phobius"/>
    </source>
</evidence>
<evidence type="ECO:0000313" key="5">
    <source>
        <dbReference type="Proteomes" id="UP001614394"/>
    </source>
</evidence>
<organism evidence="4 5">
    <name type="scientific">Streptomyces fildesensis</name>
    <dbReference type="NCBI Taxonomy" id="375757"/>
    <lineage>
        <taxon>Bacteria</taxon>
        <taxon>Bacillati</taxon>
        <taxon>Actinomycetota</taxon>
        <taxon>Actinomycetes</taxon>
        <taxon>Kitasatosporales</taxon>
        <taxon>Streptomycetaceae</taxon>
        <taxon>Streptomyces</taxon>
    </lineage>
</organism>
<keyword evidence="2" id="KW-1133">Transmembrane helix</keyword>
<protein>
    <submittedName>
        <fullName evidence="4">DUF4350 domain-containing protein</fullName>
    </submittedName>
</protein>
<feature type="region of interest" description="Disordered" evidence="1">
    <location>
        <begin position="373"/>
        <end position="395"/>
    </location>
</feature>
<dbReference type="EMBL" id="JBITYG010000009">
    <property type="protein sequence ID" value="MFI9104582.1"/>
    <property type="molecule type" value="Genomic_DNA"/>
</dbReference>
<feature type="compositionally biased region" description="Pro residues" evidence="1">
    <location>
        <begin position="1"/>
        <end position="12"/>
    </location>
</feature>
<dbReference type="Pfam" id="PF14258">
    <property type="entry name" value="DUF4350"/>
    <property type="match status" value="1"/>
</dbReference>
<dbReference type="Proteomes" id="UP001614394">
    <property type="component" value="Unassembled WGS sequence"/>
</dbReference>
<proteinExistence type="predicted"/>
<name>A0ABW8CFJ1_9ACTN</name>
<evidence type="ECO:0000313" key="4">
    <source>
        <dbReference type="EMBL" id="MFI9104582.1"/>
    </source>
</evidence>
<feature type="compositionally biased region" description="Low complexity" evidence="1">
    <location>
        <begin position="13"/>
        <end position="24"/>
    </location>
</feature>
<comment type="caution">
    <text evidence="4">The sequence shown here is derived from an EMBL/GenBank/DDBJ whole genome shotgun (WGS) entry which is preliminary data.</text>
</comment>
<evidence type="ECO:0000256" key="1">
    <source>
        <dbReference type="SAM" id="MobiDB-lite"/>
    </source>
</evidence>
<feature type="domain" description="DUF4350" evidence="3">
    <location>
        <begin position="70"/>
        <end position="245"/>
    </location>
</feature>